<dbReference type="GO" id="GO:0019243">
    <property type="term" value="P:methylglyoxal catabolic process to D-lactate via S-lactoyl-glutathione"/>
    <property type="evidence" value="ECO:0007669"/>
    <property type="project" value="TreeGrafter"/>
</dbReference>
<dbReference type="Gene3D" id="3.40.50.880">
    <property type="match status" value="1"/>
</dbReference>
<accession>A0A508SVD4</accession>
<dbReference type="Gene3D" id="1.10.40.30">
    <property type="entry name" value="Fumarase/aspartase (C-terminal domain)"/>
    <property type="match status" value="1"/>
</dbReference>
<dbReference type="GO" id="GO:0005737">
    <property type="term" value="C:cytoplasm"/>
    <property type="evidence" value="ECO:0007669"/>
    <property type="project" value="TreeGrafter"/>
</dbReference>
<dbReference type="EMBL" id="CAADFC020000004">
    <property type="protein sequence ID" value="VIO65217.1"/>
    <property type="molecule type" value="Genomic_DNA"/>
</dbReference>
<comment type="caution">
    <text evidence="2">The sequence shown here is derived from an EMBL/GenBank/DDBJ whole genome shotgun (WGS) entry which is preliminary data.</text>
</comment>
<organism evidence="2 3">
    <name type="scientific">Bradyrhizobium ivorense</name>
    <dbReference type="NCBI Taxonomy" id="2511166"/>
    <lineage>
        <taxon>Bacteria</taxon>
        <taxon>Pseudomonadati</taxon>
        <taxon>Pseudomonadota</taxon>
        <taxon>Alphaproteobacteria</taxon>
        <taxon>Hyphomicrobiales</taxon>
        <taxon>Nitrobacteraceae</taxon>
        <taxon>Bradyrhizobium</taxon>
    </lineage>
</organism>
<evidence type="ECO:0000259" key="1">
    <source>
        <dbReference type="SMART" id="SM00998"/>
    </source>
</evidence>
<feature type="domain" description="Adenylosuccinate lyase C-terminal" evidence="1">
    <location>
        <begin position="100"/>
        <end position="182"/>
    </location>
</feature>
<dbReference type="InterPro" id="IPR002818">
    <property type="entry name" value="DJ-1/PfpI"/>
</dbReference>
<dbReference type="PANTHER" id="PTHR48094:SF22">
    <property type="entry name" value="DJ-1_PFPI DOMAIN-CONTAINING PROTEIN"/>
    <property type="match status" value="1"/>
</dbReference>
<dbReference type="Pfam" id="PF01965">
    <property type="entry name" value="DJ-1_PfpI"/>
    <property type="match status" value="1"/>
</dbReference>
<dbReference type="SUPFAM" id="SSF52317">
    <property type="entry name" value="Class I glutamine amidotransferase-like"/>
    <property type="match status" value="2"/>
</dbReference>
<dbReference type="RefSeq" id="WP_139857121.1">
    <property type="nucleotide sequence ID" value="NZ_CAADFC020000004.1"/>
</dbReference>
<dbReference type="PANTHER" id="PTHR48094">
    <property type="entry name" value="PROTEIN/NUCLEIC ACID DEGLYCASE DJ-1-RELATED"/>
    <property type="match status" value="1"/>
</dbReference>
<dbReference type="GO" id="GO:0019172">
    <property type="term" value="F:glyoxalase III activity"/>
    <property type="evidence" value="ECO:0007669"/>
    <property type="project" value="UniProtKB-EC"/>
</dbReference>
<dbReference type="Proteomes" id="UP000328092">
    <property type="component" value="Unassembled WGS sequence"/>
</dbReference>
<sequence length="345" mass="37829">MTRILFVVSSAREIVLADGSSHDVGVFCAEALKPYDRFATAGIKVAVATVDGRPPQLDPYSLEPIFQHAEEDQAFLASITRTFMRHINDIRITLQHLTEFDLVAARRIFEALKRAGAKPDEARIPIERSARKAWSETANFVDLLSADPQVTAKMSAAELREIADAVQADAKRRSDEIRQRLSTMPGFQKPIKLGDLSDDDMIGYDAIFAPGGYGPMIDLAANADVRRLVQVMHNRSRTIAAVCRGPAALLSAGERPDGLWLFDGYRMTAFTNDEEDQTPVGKRGMPWSLEAALKNRGAVFDHAPAAWTSHVVVDRILITGQNPASAVAVADAVLKRVAVRVRELA</sequence>
<evidence type="ECO:0000313" key="3">
    <source>
        <dbReference type="Proteomes" id="UP000328092"/>
    </source>
</evidence>
<name>A0A508SVD4_9BRAD</name>
<dbReference type="EC" id="4.2.1.130" evidence="2"/>
<dbReference type="InterPro" id="IPR019468">
    <property type="entry name" value="AdenyloSucc_lyase_C"/>
</dbReference>
<protein>
    <submittedName>
        <fullName evidence="2">Molecular chaperone Hsp31 and glyoxalase 3</fullName>
        <ecNumber evidence="2">4.2.1.130</ecNumber>
    </submittedName>
</protein>
<reference evidence="2" key="1">
    <citation type="submission" date="2019-02" db="EMBL/GenBank/DDBJ databases">
        <authorList>
            <person name="Pothier F.J."/>
        </authorList>
    </citation>
    <scope>NUCLEOTIDE SEQUENCE</scope>
    <source>
        <strain evidence="2">CI-1B</strain>
    </source>
</reference>
<dbReference type="InterPro" id="IPR050325">
    <property type="entry name" value="Prot/Nucl_acid_deglycase"/>
</dbReference>
<keyword evidence="3" id="KW-1185">Reference proteome</keyword>
<evidence type="ECO:0000313" key="2">
    <source>
        <dbReference type="EMBL" id="VIO65217.1"/>
    </source>
</evidence>
<dbReference type="CDD" id="cd03141">
    <property type="entry name" value="GATase1_Hsp31_like"/>
    <property type="match status" value="1"/>
</dbReference>
<dbReference type="SMART" id="SM00998">
    <property type="entry name" value="ADSL_C"/>
    <property type="match status" value="1"/>
</dbReference>
<dbReference type="InterPro" id="IPR029062">
    <property type="entry name" value="Class_I_gatase-like"/>
</dbReference>
<dbReference type="OrthoDB" id="9792284at2"/>
<dbReference type="AlphaFoldDB" id="A0A508SVD4"/>
<gene>
    <name evidence="2" type="primary">hchA_1</name>
    <name evidence="2" type="ORF">CI1B_03140</name>
</gene>
<keyword evidence="2" id="KW-0456">Lyase</keyword>
<proteinExistence type="predicted"/>